<feature type="domain" description="FAS1" evidence="9">
    <location>
        <begin position="802"/>
        <end position="936"/>
    </location>
</feature>
<dbReference type="Pfam" id="PF00560">
    <property type="entry name" value="LRR_1"/>
    <property type="match status" value="1"/>
</dbReference>
<sequence length="945" mass="101933">MSTPEWMQKYQEIGQKEDEGVTEMGRDGFLKRAESRRNSLLIEQGEDSNEFSETVPLATTEKASVEMVRSTRSDPPDSVSGNARDFTYETESKSANDGYDQTSYIDESKYGGSASDAAPISSAQDDNVSSANGTQMSRSTYGGEDYIEEEILVDDDGNEIFEEEVLVDEDANDFFAEQRQQLVSDSAAIEDKAQGDVVLAEDEKYQVPPSPIDTASQAQLRSGTQIYDIEEQKRILGIGKPGKRSSMSWFIPLLSFCLIIAAIVLVVFFVVLNDERQKFGMKPSMAPTPAVAVPLDPEASSSGSVDAARTTEFDPFRNNCNFEGSLQPNIIDQCICEESVDIIADDVRNRWNKLVKNFIPSVYPEWNEAIDSCSPENQALLWLSSGINNGGEIDDLHRLQRYVLATVYYAQGGIGWFHSKNWLSGRSVCGWEGVECNSDSFVQFLSLDFNNLIGFLSNAPTLLNAIEGYSVVGNSLEGFIPYSYFASDTLNHINFSDNELYGAFPTISSTNSALTYLNIGSNNLDGTVSSDVGKLSSLKVLNIDFNAFSGTLPSVLFRLPLAELSIGGNGFDGMIPEEITDLSALTSLSLGPNSFSGDVPTSLSVLTKLEKLSIEGIANLGGRLPAAYGLSLTNLVELGISGTNIDGNIPAQFSMLKKLKKLRLSDNDLRGVIPSSIDLLADLEILHLNGNSFSGTVPSEIAMLSSLEELKLDRNKLVGSIPEEFEELLEMRTLTLNGNAMDGRAPNGVCALREAELDEFVVDCPTLVGESDVYGIICSIPSCCTECFDPTGATGSITEESSETIIGVASEDPELSFLVSLIIEAGLIDPLSSDGPFTLFAPTNAGVVSLLNSLGLDPTEVIGVDPSLLYGILTYHVVPGIYSADDISDGLTLETAMGESISFDISEGIGTVNGAIIRTVNIPASNGLIHKIEGVLVPSILDDML</sequence>
<dbReference type="FunFam" id="2.30.180.10:FF:000032">
    <property type="entry name" value="Fasciclin domain-containing protein, putative"/>
    <property type="match status" value="1"/>
</dbReference>
<feature type="transmembrane region" description="Helical" evidence="8">
    <location>
        <begin position="249"/>
        <end position="272"/>
    </location>
</feature>
<keyword evidence="8" id="KW-1133">Transmembrane helix</keyword>
<dbReference type="Proteomes" id="UP000291116">
    <property type="component" value="Unassembled WGS sequence"/>
</dbReference>
<dbReference type="AlphaFoldDB" id="A0A448ZH51"/>
<dbReference type="InterPro" id="IPR032675">
    <property type="entry name" value="LRR_dom_sf"/>
</dbReference>
<reference evidence="10 11" key="1">
    <citation type="submission" date="2019-01" db="EMBL/GenBank/DDBJ databases">
        <authorList>
            <person name="Ferrante I. M."/>
        </authorList>
    </citation>
    <scope>NUCLEOTIDE SEQUENCE [LARGE SCALE GENOMIC DNA]</scope>
    <source>
        <strain evidence="10 11">B856</strain>
    </source>
</reference>
<evidence type="ECO:0000256" key="7">
    <source>
        <dbReference type="SAM" id="MobiDB-lite"/>
    </source>
</evidence>
<proteinExistence type="predicted"/>
<dbReference type="InterPro" id="IPR003591">
    <property type="entry name" value="Leu-rich_rpt_typical-subtyp"/>
</dbReference>
<dbReference type="InterPro" id="IPR053211">
    <property type="entry name" value="DNA_repair-toleration"/>
</dbReference>
<keyword evidence="5" id="KW-0677">Repeat</keyword>
<feature type="region of interest" description="Disordered" evidence="7">
    <location>
        <begin position="40"/>
        <end position="142"/>
    </location>
</feature>
<accession>A0A448ZH51</accession>
<dbReference type="SMART" id="SM00554">
    <property type="entry name" value="FAS1"/>
    <property type="match status" value="1"/>
</dbReference>
<keyword evidence="4" id="KW-0732">Signal</keyword>
<evidence type="ECO:0000313" key="11">
    <source>
        <dbReference type="Proteomes" id="UP000291116"/>
    </source>
</evidence>
<dbReference type="PANTHER" id="PTHR48060">
    <property type="entry name" value="DNA DAMAGE-REPAIR/TOLERATION PROTEIN DRT100"/>
    <property type="match status" value="1"/>
</dbReference>
<evidence type="ECO:0000256" key="3">
    <source>
        <dbReference type="ARBA" id="ARBA00022614"/>
    </source>
</evidence>
<evidence type="ECO:0000256" key="6">
    <source>
        <dbReference type="ARBA" id="ARBA00023136"/>
    </source>
</evidence>
<feature type="compositionally biased region" description="Polar residues" evidence="7">
    <location>
        <begin position="95"/>
        <end position="105"/>
    </location>
</feature>
<dbReference type="OrthoDB" id="203703at2759"/>
<dbReference type="GO" id="GO:0005886">
    <property type="term" value="C:plasma membrane"/>
    <property type="evidence" value="ECO:0007669"/>
    <property type="project" value="UniProtKB-SubCell"/>
</dbReference>
<dbReference type="Pfam" id="PF02469">
    <property type="entry name" value="Fasciclin"/>
    <property type="match status" value="1"/>
</dbReference>
<keyword evidence="11" id="KW-1185">Reference proteome</keyword>
<dbReference type="PANTHER" id="PTHR48060:SF17">
    <property type="entry name" value="LRR RECEPTOR-LIKE SERINE_THREONINE-PROTEIN KINASE IRK-RELATED"/>
    <property type="match status" value="1"/>
</dbReference>
<keyword evidence="8" id="KW-0812">Transmembrane</keyword>
<feature type="compositionally biased region" description="Basic and acidic residues" evidence="7">
    <location>
        <begin position="14"/>
        <end position="25"/>
    </location>
</feature>
<protein>
    <recommendedName>
        <fullName evidence="9">FAS1 domain-containing protein</fullName>
    </recommendedName>
</protein>
<keyword evidence="3" id="KW-0433">Leucine-rich repeat</keyword>
<dbReference type="Pfam" id="PF13855">
    <property type="entry name" value="LRR_8"/>
    <property type="match status" value="1"/>
</dbReference>
<feature type="compositionally biased region" description="Polar residues" evidence="7">
    <location>
        <begin position="121"/>
        <end position="140"/>
    </location>
</feature>
<keyword evidence="2" id="KW-1003">Cell membrane</keyword>
<organism evidence="10 11">
    <name type="scientific">Pseudo-nitzschia multistriata</name>
    <dbReference type="NCBI Taxonomy" id="183589"/>
    <lineage>
        <taxon>Eukaryota</taxon>
        <taxon>Sar</taxon>
        <taxon>Stramenopiles</taxon>
        <taxon>Ochrophyta</taxon>
        <taxon>Bacillariophyta</taxon>
        <taxon>Bacillariophyceae</taxon>
        <taxon>Bacillariophycidae</taxon>
        <taxon>Bacillariales</taxon>
        <taxon>Bacillariaceae</taxon>
        <taxon>Pseudo-nitzschia</taxon>
    </lineage>
</organism>
<dbReference type="InterPro" id="IPR001611">
    <property type="entry name" value="Leu-rich_rpt"/>
</dbReference>
<dbReference type="SUPFAM" id="SSF52058">
    <property type="entry name" value="L domain-like"/>
    <property type="match status" value="1"/>
</dbReference>
<evidence type="ECO:0000256" key="4">
    <source>
        <dbReference type="ARBA" id="ARBA00022729"/>
    </source>
</evidence>
<name>A0A448ZH51_9STRA</name>
<gene>
    <name evidence="10" type="ORF">PSNMU_V1.4_AUG-EV-PASAV3_0082980</name>
</gene>
<dbReference type="PROSITE" id="PS50213">
    <property type="entry name" value="FAS1"/>
    <property type="match status" value="1"/>
</dbReference>
<evidence type="ECO:0000256" key="2">
    <source>
        <dbReference type="ARBA" id="ARBA00022475"/>
    </source>
</evidence>
<feature type="region of interest" description="Disordered" evidence="7">
    <location>
        <begin position="1"/>
        <end position="25"/>
    </location>
</feature>
<dbReference type="EMBL" id="CAACVS010000346">
    <property type="protein sequence ID" value="VEU41377.1"/>
    <property type="molecule type" value="Genomic_DNA"/>
</dbReference>
<comment type="subcellular location">
    <subcellularLocation>
        <location evidence="1">Cell membrane</location>
    </subcellularLocation>
</comment>
<dbReference type="InterPro" id="IPR036378">
    <property type="entry name" value="FAS1_dom_sf"/>
</dbReference>
<evidence type="ECO:0000256" key="1">
    <source>
        <dbReference type="ARBA" id="ARBA00004236"/>
    </source>
</evidence>
<dbReference type="Gene3D" id="3.80.10.10">
    <property type="entry name" value="Ribonuclease Inhibitor"/>
    <property type="match status" value="3"/>
</dbReference>
<dbReference type="Gene3D" id="2.30.180.10">
    <property type="entry name" value="FAS1 domain"/>
    <property type="match status" value="1"/>
</dbReference>
<dbReference type="SMART" id="SM00369">
    <property type="entry name" value="LRR_TYP"/>
    <property type="match status" value="3"/>
</dbReference>
<dbReference type="InterPro" id="IPR000782">
    <property type="entry name" value="FAS1_domain"/>
</dbReference>
<dbReference type="SUPFAM" id="SSF82153">
    <property type="entry name" value="FAS1 domain"/>
    <property type="match status" value="1"/>
</dbReference>
<keyword evidence="6 8" id="KW-0472">Membrane</keyword>
<evidence type="ECO:0000313" key="10">
    <source>
        <dbReference type="EMBL" id="VEU41377.1"/>
    </source>
</evidence>
<evidence type="ECO:0000256" key="8">
    <source>
        <dbReference type="SAM" id="Phobius"/>
    </source>
</evidence>
<evidence type="ECO:0000259" key="9">
    <source>
        <dbReference type="PROSITE" id="PS50213"/>
    </source>
</evidence>
<dbReference type="FunFam" id="3.80.10.10:FF:000299">
    <property type="entry name" value="Piriformospora indica-insensitive protein 2"/>
    <property type="match status" value="1"/>
</dbReference>
<evidence type="ECO:0000256" key="5">
    <source>
        <dbReference type="ARBA" id="ARBA00022737"/>
    </source>
</evidence>